<keyword evidence="1" id="KW-0472">Membrane</keyword>
<feature type="transmembrane region" description="Helical" evidence="1">
    <location>
        <begin position="53"/>
        <end position="72"/>
    </location>
</feature>
<keyword evidence="1" id="KW-0812">Transmembrane</keyword>
<dbReference type="EMBL" id="JBBKTX010000022">
    <property type="protein sequence ID" value="MFK4753984.1"/>
    <property type="molecule type" value="Genomic_DNA"/>
</dbReference>
<evidence type="ECO:0000313" key="2">
    <source>
        <dbReference type="EMBL" id="MFK4753984.1"/>
    </source>
</evidence>
<sequence>MKLFFTISMVVLSVCYPLAVYFGLQYFSSRYLALLLLTLGIARSLTNETASSAGRWLMVAMLVLLAGWTWLADSDLGLKLYPVLISLNLLLYFGWSLRGPQTVVERLARLQDPELPASAVAYTRQVTKVWCGFFLVNGSIALWTVVDGNDEIWMLYNGLISYLLMGTLMAAELLVRRHVKRTQHG</sequence>
<dbReference type="Proteomes" id="UP001620597">
    <property type="component" value="Unassembled WGS sequence"/>
</dbReference>
<name>A0ABW8NM50_9GAMM</name>
<comment type="caution">
    <text evidence="2">The sequence shown here is derived from an EMBL/GenBank/DDBJ whole genome shotgun (WGS) entry which is preliminary data.</text>
</comment>
<keyword evidence="1" id="KW-1133">Transmembrane helix</keyword>
<evidence type="ECO:0000256" key="1">
    <source>
        <dbReference type="SAM" id="Phobius"/>
    </source>
</evidence>
<gene>
    <name evidence="2" type="ORF">WG929_16345</name>
</gene>
<proteinExistence type="predicted"/>
<feature type="transmembrane region" description="Helical" evidence="1">
    <location>
        <begin position="129"/>
        <end position="146"/>
    </location>
</feature>
<reference evidence="2 3" key="1">
    <citation type="submission" date="2024-03" db="EMBL/GenBank/DDBJ databases">
        <title>High-quality draft genome sequence of Oceanobacter sp. wDCs-4.</title>
        <authorList>
            <person name="Dong C."/>
        </authorList>
    </citation>
    <scope>NUCLEOTIDE SEQUENCE [LARGE SCALE GENOMIC DNA]</scope>
    <source>
        <strain evidence="3">wDCs-4</strain>
    </source>
</reference>
<accession>A0ABW8NM50</accession>
<organism evidence="2 3">
    <name type="scientific">Oceanobacter antarcticus</name>
    <dbReference type="NCBI Taxonomy" id="3133425"/>
    <lineage>
        <taxon>Bacteria</taxon>
        <taxon>Pseudomonadati</taxon>
        <taxon>Pseudomonadota</taxon>
        <taxon>Gammaproteobacteria</taxon>
        <taxon>Oceanospirillales</taxon>
        <taxon>Oceanospirillaceae</taxon>
        <taxon>Oceanobacter</taxon>
    </lineage>
</organism>
<dbReference type="RefSeq" id="WP_416206956.1">
    <property type="nucleotide sequence ID" value="NZ_JBBKTX010000022.1"/>
</dbReference>
<protein>
    <recommendedName>
        <fullName evidence="4">Intracellular septation protein A</fullName>
    </recommendedName>
</protein>
<feature type="transmembrane region" description="Helical" evidence="1">
    <location>
        <begin position="78"/>
        <end position="97"/>
    </location>
</feature>
<feature type="transmembrane region" description="Helical" evidence="1">
    <location>
        <begin position="152"/>
        <end position="175"/>
    </location>
</feature>
<evidence type="ECO:0000313" key="3">
    <source>
        <dbReference type="Proteomes" id="UP001620597"/>
    </source>
</evidence>
<evidence type="ECO:0008006" key="4">
    <source>
        <dbReference type="Google" id="ProtNLM"/>
    </source>
</evidence>
<keyword evidence="3" id="KW-1185">Reference proteome</keyword>